<proteinExistence type="predicted"/>
<dbReference type="InterPro" id="IPR012337">
    <property type="entry name" value="RNaseH-like_sf"/>
</dbReference>
<dbReference type="SUPFAM" id="SSF53098">
    <property type="entry name" value="Ribonuclease H-like"/>
    <property type="match status" value="1"/>
</dbReference>
<name>A0A1H3DWF0_9RHOB</name>
<sequence length="83" mass="9575">MHCEAVDARLGIRGVVRGKMVITKNPDSSQLCSDDKVNRLFEADRPNKLWVSDFTYVPTWSGTVYVAFVIADRHRRRPDPTRR</sequence>
<evidence type="ECO:0000313" key="1">
    <source>
        <dbReference type="EMBL" id="SDX70458.1"/>
    </source>
</evidence>
<gene>
    <name evidence="1" type="ORF">SAMN04488238_11622</name>
</gene>
<evidence type="ECO:0000313" key="2">
    <source>
        <dbReference type="Proteomes" id="UP000198539"/>
    </source>
</evidence>
<dbReference type="EMBL" id="FNOM01000016">
    <property type="protein sequence ID" value="SDX70458.1"/>
    <property type="molecule type" value="Genomic_DNA"/>
</dbReference>
<keyword evidence="2" id="KW-1185">Reference proteome</keyword>
<protein>
    <submittedName>
        <fullName evidence="1">Putative transposase</fullName>
    </submittedName>
</protein>
<reference evidence="1 2" key="1">
    <citation type="submission" date="2016-10" db="EMBL/GenBank/DDBJ databases">
        <authorList>
            <person name="de Groot N.N."/>
        </authorList>
    </citation>
    <scope>NUCLEOTIDE SEQUENCE [LARGE SCALE GENOMIC DNA]</scope>
    <source>
        <strain evidence="1 2">CGMCC 1.8894</strain>
    </source>
</reference>
<accession>A0A1H3DWF0</accession>
<dbReference type="AlphaFoldDB" id="A0A1H3DWF0"/>
<dbReference type="Proteomes" id="UP000198539">
    <property type="component" value="Unassembled WGS sequence"/>
</dbReference>
<dbReference type="STRING" id="564137.SAMN04488238_11622"/>
<organism evidence="1 2">
    <name type="scientific">Roseicitreum antarcticum</name>
    <dbReference type="NCBI Taxonomy" id="564137"/>
    <lineage>
        <taxon>Bacteria</taxon>
        <taxon>Pseudomonadati</taxon>
        <taxon>Pseudomonadota</taxon>
        <taxon>Alphaproteobacteria</taxon>
        <taxon>Rhodobacterales</taxon>
        <taxon>Paracoccaceae</taxon>
        <taxon>Roseicitreum</taxon>
    </lineage>
</organism>